<keyword evidence="2" id="KW-0472">Membrane</keyword>
<organism evidence="3 4">
    <name type="scientific">Diplogelasinospora grovesii</name>
    <dbReference type="NCBI Taxonomy" id="303347"/>
    <lineage>
        <taxon>Eukaryota</taxon>
        <taxon>Fungi</taxon>
        <taxon>Dikarya</taxon>
        <taxon>Ascomycota</taxon>
        <taxon>Pezizomycotina</taxon>
        <taxon>Sordariomycetes</taxon>
        <taxon>Sordariomycetidae</taxon>
        <taxon>Sordariales</taxon>
        <taxon>Diplogelasinosporaceae</taxon>
        <taxon>Diplogelasinospora</taxon>
    </lineage>
</organism>
<feature type="region of interest" description="Disordered" evidence="1">
    <location>
        <begin position="1"/>
        <end position="29"/>
    </location>
</feature>
<keyword evidence="2" id="KW-0812">Transmembrane</keyword>
<dbReference type="Proteomes" id="UP001303473">
    <property type="component" value="Unassembled WGS sequence"/>
</dbReference>
<evidence type="ECO:0000313" key="3">
    <source>
        <dbReference type="EMBL" id="KAK3943804.1"/>
    </source>
</evidence>
<protein>
    <submittedName>
        <fullName evidence="3">Uncharacterized protein</fullName>
    </submittedName>
</protein>
<sequence length="152" mass="16583">MKLKPADLPDPRPSKAHPEHRSHRKELEKNHPAYGWVPVAALAMTGLLLAFNVEKDVERCEKQGTDNNNNNKEVDGAGVRGTNDQIDDGTGGIVVKTKTDEMMGNSREIIEGVRVHDGRETGETGVRRLGSRRGIYGRDGGRKTENGVGMGV</sequence>
<evidence type="ECO:0000256" key="2">
    <source>
        <dbReference type="SAM" id="Phobius"/>
    </source>
</evidence>
<reference evidence="4" key="1">
    <citation type="journal article" date="2023" name="Mol. Phylogenet. Evol.">
        <title>Genome-scale phylogeny and comparative genomics of the fungal order Sordariales.</title>
        <authorList>
            <person name="Hensen N."/>
            <person name="Bonometti L."/>
            <person name="Westerberg I."/>
            <person name="Brannstrom I.O."/>
            <person name="Guillou S."/>
            <person name="Cros-Aarteil S."/>
            <person name="Calhoun S."/>
            <person name="Haridas S."/>
            <person name="Kuo A."/>
            <person name="Mondo S."/>
            <person name="Pangilinan J."/>
            <person name="Riley R."/>
            <person name="LaButti K."/>
            <person name="Andreopoulos B."/>
            <person name="Lipzen A."/>
            <person name="Chen C."/>
            <person name="Yan M."/>
            <person name="Daum C."/>
            <person name="Ng V."/>
            <person name="Clum A."/>
            <person name="Steindorff A."/>
            <person name="Ohm R.A."/>
            <person name="Martin F."/>
            <person name="Silar P."/>
            <person name="Natvig D.O."/>
            <person name="Lalanne C."/>
            <person name="Gautier V."/>
            <person name="Ament-Velasquez S.L."/>
            <person name="Kruys A."/>
            <person name="Hutchinson M.I."/>
            <person name="Powell A.J."/>
            <person name="Barry K."/>
            <person name="Miller A.N."/>
            <person name="Grigoriev I.V."/>
            <person name="Debuchy R."/>
            <person name="Gladieux P."/>
            <person name="Hiltunen Thoren M."/>
            <person name="Johannesson H."/>
        </authorList>
    </citation>
    <scope>NUCLEOTIDE SEQUENCE [LARGE SCALE GENOMIC DNA]</scope>
    <source>
        <strain evidence="4">CBS 340.73</strain>
    </source>
</reference>
<feature type="region of interest" description="Disordered" evidence="1">
    <location>
        <begin position="131"/>
        <end position="152"/>
    </location>
</feature>
<dbReference type="AlphaFoldDB" id="A0AAN6S7Y8"/>
<gene>
    <name evidence="3" type="ORF">QBC46DRAFT_351094</name>
</gene>
<proteinExistence type="predicted"/>
<keyword evidence="2" id="KW-1133">Transmembrane helix</keyword>
<name>A0AAN6S7Y8_9PEZI</name>
<feature type="transmembrane region" description="Helical" evidence="2">
    <location>
        <begin position="33"/>
        <end position="53"/>
    </location>
</feature>
<comment type="caution">
    <text evidence="3">The sequence shown here is derived from an EMBL/GenBank/DDBJ whole genome shotgun (WGS) entry which is preliminary data.</text>
</comment>
<evidence type="ECO:0000313" key="4">
    <source>
        <dbReference type="Proteomes" id="UP001303473"/>
    </source>
</evidence>
<accession>A0AAN6S7Y8</accession>
<keyword evidence="4" id="KW-1185">Reference proteome</keyword>
<evidence type="ECO:0000256" key="1">
    <source>
        <dbReference type="SAM" id="MobiDB-lite"/>
    </source>
</evidence>
<dbReference type="EMBL" id="MU853763">
    <property type="protein sequence ID" value="KAK3943804.1"/>
    <property type="molecule type" value="Genomic_DNA"/>
</dbReference>
<feature type="region of interest" description="Disordered" evidence="1">
    <location>
        <begin position="62"/>
        <end position="91"/>
    </location>
</feature>